<keyword evidence="6" id="KW-1185">Reference proteome</keyword>
<evidence type="ECO:0000313" key="6">
    <source>
        <dbReference type="Proteomes" id="UP000242180"/>
    </source>
</evidence>
<dbReference type="EMBL" id="MCGN01000001">
    <property type="protein sequence ID" value="ORZ03938.1"/>
    <property type="molecule type" value="Genomic_DNA"/>
</dbReference>
<gene>
    <name evidence="5" type="ORF">BCR43DRAFT_560507</name>
</gene>
<feature type="region of interest" description="Disordered" evidence="3">
    <location>
        <begin position="1"/>
        <end position="135"/>
    </location>
</feature>
<feature type="region of interest" description="Disordered" evidence="3">
    <location>
        <begin position="208"/>
        <end position="266"/>
    </location>
</feature>
<sequence length="266" mass="28994">MSTFSKNLFDVLGDDDDVQQSPAPVKQQEKKAEKPAQADKKASAKPANGAKRDARNTKDRRGAKKQEGRPQRGRQFDRHSGTGLVDNEKKENSGWGKAETAEAEAAADTTSPKDPAAEEAAAAAAAEAEAEEKQKTLDEYLAEKANKSLKVALPEARKANEGTEEDAKWKDAVAFTKQEEPEYFAVKDQKPKKSAEKPKKEKVFVEIEQRFQERPRAGGFRAERGARNSSGRGNGRKGGNNARRGPRQANVNLKDDSAFPSLSASA</sequence>
<reference evidence="5 6" key="1">
    <citation type="submission" date="2016-07" db="EMBL/GenBank/DDBJ databases">
        <title>Pervasive Adenine N6-methylation of Active Genes in Fungi.</title>
        <authorList>
            <consortium name="DOE Joint Genome Institute"/>
            <person name="Mondo S.J."/>
            <person name="Dannebaum R.O."/>
            <person name="Kuo R.C."/>
            <person name="Labutti K."/>
            <person name="Haridas S."/>
            <person name="Kuo A."/>
            <person name="Salamov A."/>
            <person name="Ahrendt S.R."/>
            <person name="Lipzen A."/>
            <person name="Sullivan W."/>
            <person name="Andreopoulos W.B."/>
            <person name="Clum A."/>
            <person name="Lindquist E."/>
            <person name="Daum C."/>
            <person name="Ramamoorthy G.K."/>
            <person name="Gryganskyi A."/>
            <person name="Culley D."/>
            <person name="Magnuson J.K."/>
            <person name="James T.Y."/>
            <person name="O'Malley M.A."/>
            <person name="Stajich J.E."/>
            <person name="Spatafora J.W."/>
            <person name="Visel A."/>
            <person name="Grigoriev I.V."/>
        </authorList>
    </citation>
    <scope>NUCLEOTIDE SEQUENCE [LARGE SCALE GENOMIC DNA]</scope>
    <source>
        <strain evidence="5 6">NRRL 2496</strain>
    </source>
</reference>
<feature type="domain" description="Hyaluronan/mRNA-binding protein" evidence="4">
    <location>
        <begin position="72"/>
        <end position="162"/>
    </location>
</feature>
<dbReference type="Proteomes" id="UP000242180">
    <property type="component" value="Unassembled WGS sequence"/>
</dbReference>
<accession>A0A1X2HXV9</accession>
<dbReference type="AlphaFoldDB" id="A0A1X2HXV9"/>
<evidence type="ECO:0000256" key="3">
    <source>
        <dbReference type="SAM" id="MobiDB-lite"/>
    </source>
</evidence>
<evidence type="ECO:0000256" key="1">
    <source>
        <dbReference type="ARBA" id="ARBA00004496"/>
    </source>
</evidence>
<dbReference type="OMA" id="KATERGW"/>
<dbReference type="InterPro" id="IPR039764">
    <property type="entry name" value="HABP4/SERBP1-like"/>
</dbReference>
<dbReference type="Gene3D" id="6.10.140.1040">
    <property type="match status" value="1"/>
</dbReference>
<dbReference type="GO" id="GO:0005737">
    <property type="term" value="C:cytoplasm"/>
    <property type="evidence" value="ECO:0007669"/>
    <property type="project" value="UniProtKB-SubCell"/>
</dbReference>
<keyword evidence="2" id="KW-0963">Cytoplasm</keyword>
<comment type="caution">
    <text evidence="5">The sequence shown here is derived from an EMBL/GenBank/DDBJ whole genome shotgun (WGS) entry which is preliminary data.</text>
</comment>
<evidence type="ECO:0000256" key="2">
    <source>
        <dbReference type="ARBA" id="ARBA00022490"/>
    </source>
</evidence>
<dbReference type="OrthoDB" id="5390558at2759"/>
<feature type="compositionally biased region" description="Basic and acidic residues" evidence="3">
    <location>
        <begin position="50"/>
        <end position="92"/>
    </location>
</feature>
<dbReference type="FunCoup" id="A0A1X2HXV9">
    <property type="interactions" value="183"/>
</dbReference>
<evidence type="ECO:0000313" key="5">
    <source>
        <dbReference type="EMBL" id="ORZ03938.1"/>
    </source>
</evidence>
<dbReference type="PANTHER" id="PTHR12299">
    <property type="entry name" value="HYALURONIC ACID-BINDING PROTEIN 4"/>
    <property type="match status" value="1"/>
</dbReference>
<dbReference type="SMART" id="SM01233">
    <property type="entry name" value="HABP4_PAI-RBP1"/>
    <property type="match status" value="1"/>
</dbReference>
<dbReference type="Pfam" id="PF09598">
    <property type="entry name" value="Stm1_N"/>
    <property type="match status" value="1"/>
</dbReference>
<comment type="subcellular location">
    <subcellularLocation>
        <location evidence="1">Cytoplasm</location>
    </subcellularLocation>
</comment>
<proteinExistence type="predicted"/>
<organism evidence="5 6">
    <name type="scientific">Syncephalastrum racemosum</name>
    <name type="common">Filamentous fungus</name>
    <dbReference type="NCBI Taxonomy" id="13706"/>
    <lineage>
        <taxon>Eukaryota</taxon>
        <taxon>Fungi</taxon>
        <taxon>Fungi incertae sedis</taxon>
        <taxon>Mucoromycota</taxon>
        <taxon>Mucoromycotina</taxon>
        <taxon>Mucoromycetes</taxon>
        <taxon>Mucorales</taxon>
        <taxon>Syncephalastraceae</taxon>
        <taxon>Syncephalastrum</taxon>
    </lineage>
</organism>
<feature type="compositionally biased region" description="Low complexity" evidence="3">
    <location>
        <begin position="118"/>
        <end position="127"/>
    </location>
</feature>
<protein>
    <recommendedName>
        <fullName evidence="4">Hyaluronan/mRNA-binding protein domain-containing protein</fullName>
    </recommendedName>
</protein>
<dbReference type="Pfam" id="PF04774">
    <property type="entry name" value="HABP4_PAI-RBP1"/>
    <property type="match status" value="1"/>
</dbReference>
<dbReference type="GO" id="GO:0003723">
    <property type="term" value="F:RNA binding"/>
    <property type="evidence" value="ECO:0007669"/>
    <property type="project" value="InterPro"/>
</dbReference>
<evidence type="ECO:0000259" key="4">
    <source>
        <dbReference type="SMART" id="SM01233"/>
    </source>
</evidence>
<name>A0A1X2HXV9_SYNRA</name>
<dbReference type="PANTHER" id="PTHR12299:SF17">
    <property type="entry name" value="AT19571P-RELATED"/>
    <property type="match status" value="1"/>
</dbReference>
<feature type="compositionally biased region" description="Basic and acidic residues" evidence="3">
    <location>
        <begin position="27"/>
        <end position="42"/>
    </location>
</feature>
<dbReference type="InterPro" id="IPR006861">
    <property type="entry name" value="HABP4_PAIRBP1-bd"/>
</dbReference>
<feature type="compositionally biased region" description="Basic and acidic residues" evidence="3">
    <location>
        <begin position="208"/>
        <end position="226"/>
    </location>
</feature>
<dbReference type="GO" id="GO:0005634">
    <property type="term" value="C:nucleus"/>
    <property type="evidence" value="ECO:0007669"/>
    <property type="project" value="TreeGrafter"/>
</dbReference>
<dbReference type="InterPro" id="IPR019084">
    <property type="entry name" value="STM1-like_N"/>
</dbReference>
<dbReference type="STRING" id="13706.A0A1X2HXV9"/>
<dbReference type="InParanoid" id="A0A1X2HXV9"/>